<dbReference type="EMBL" id="CP037452">
    <property type="protein sequence ID" value="QDV49850.1"/>
    <property type="molecule type" value="Genomic_DNA"/>
</dbReference>
<evidence type="ECO:0000313" key="2">
    <source>
        <dbReference type="EMBL" id="QDV49850.1"/>
    </source>
</evidence>
<dbReference type="Proteomes" id="UP000318313">
    <property type="component" value="Chromosome"/>
</dbReference>
<proteinExistence type="predicted"/>
<dbReference type="OrthoDB" id="233178at2"/>
<evidence type="ECO:0000256" key="1">
    <source>
        <dbReference type="SAM" id="Phobius"/>
    </source>
</evidence>
<evidence type="ECO:0000313" key="3">
    <source>
        <dbReference type="Proteomes" id="UP000318313"/>
    </source>
</evidence>
<name>A0A518I9X0_9PLAN</name>
<gene>
    <name evidence="2" type="ORF">Enr17x_18710</name>
</gene>
<reference evidence="2 3" key="1">
    <citation type="submission" date="2019-03" db="EMBL/GenBank/DDBJ databases">
        <title>Deep-cultivation of Planctomycetes and their phenomic and genomic characterization uncovers novel biology.</title>
        <authorList>
            <person name="Wiegand S."/>
            <person name="Jogler M."/>
            <person name="Boedeker C."/>
            <person name="Pinto D."/>
            <person name="Vollmers J."/>
            <person name="Rivas-Marin E."/>
            <person name="Kohn T."/>
            <person name="Peeters S.H."/>
            <person name="Heuer A."/>
            <person name="Rast P."/>
            <person name="Oberbeckmann S."/>
            <person name="Bunk B."/>
            <person name="Jeske O."/>
            <person name="Meyerdierks A."/>
            <person name="Storesund J.E."/>
            <person name="Kallscheuer N."/>
            <person name="Luecker S."/>
            <person name="Lage O.M."/>
            <person name="Pohl T."/>
            <person name="Merkel B.J."/>
            <person name="Hornburger P."/>
            <person name="Mueller R.-W."/>
            <person name="Bruemmer F."/>
            <person name="Labrenz M."/>
            <person name="Spormann A.M."/>
            <person name="Op den Camp H."/>
            <person name="Overmann J."/>
            <person name="Amann R."/>
            <person name="Jetten M.S.M."/>
            <person name="Mascher T."/>
            <person name="Medema M.H."/>
            <person name="Devos D.P."/>
            <person name="Kaster A.-K."/>
            <person name="Ovreas L."/>
            <person name="Rohde M."/>
            <person name="Galperin M.Y."/>
            <person name="Jogler C."/>
        </authorList>
    </citation>
    <scope>NUCLEOTIDE SEQUENCE [LARGE SCALE GENOMIC DNA]</scope>
    <source>
        <strain evidence="2 3">Enr17</strain>
    </source>
</reference>
<protein>
    <submittedName>
        <fullName evidence="2">Uncharacterized protein</fullName>
    </submittedName>
</protein>
<feature type="transmembrane region" description="Helical" evidence="1">
    <location>
        <begin position="98"/>
        <end position="120"/>
    </location>
</feature>
<keyword evidence="3" id="KW-1185">Reference proteome</keyword>
<keyword evidence="1" id="KW-0472">Membrane</keyword>
<dbReference type="AlphaFoldDB" id="A0A518I9X0"/>
<organism evidence="2 3">
    <name type="scientific">Gimesia fumaroli</name>
    <dbReference type="NCBI Taxonomy" id="2527976"/>
    <lineage>
        <taxon>Bacteria</taxon>
        <taxon>Pseudomonadati</taxon>
        <taxon>Planctomycetota</taxon>
        <taxon>Planctomycetia</taxon>
        <taxon>Planctomycetales</taxon>
        <taxon>Planctomycetaceae</taxon>
        <taxon>Gimesia</taxon>
    </lineage>
</organism>
<dbReference type="KEGG" id="gfm:Enr17x_18710"/>
<accession>A0A518I9X0</accession>
<keyword evidence="1" id="KW-1133">Transmembrane helix</keyword>
<dbReference type="RefSeq" id="WP_145307932.1">
    <property type="nucleotide sequence ID" value="NZ_CP037452.1"/>
</dbReference>
<keyword evidence="1" id="KW-0812">Transmembrane</keyword>
<sequence>MDDAEALELIDAHLDLQKLSQEQAISLANWLREKPEHEYDAFHRIFLHTYLHQRLQAGSIPSMPQTDLKVSTKTDWIHTPIQVSTYSASMPGPFRARWLKFTSILFCGLAIACCAIYFSFPINEESISGLFLYEGFDYPQSSSNTTSGDGSFWPTTGGLQGLSGGIGWEEPWQESGSKVAIIVGDPAIPAWKPSDMRKFGPLGYSDSEGSVLQSIGRQMRTAAGPTSSTSRRLDLTMFPKMMSDEQGLGTDGTVLWFSFLGQSFDSAGEGRFAYLQLGTKTAGFRIGKLASVPSGNWAAVGLFNGAEVSLRASNVPSGEVVFLVTRIIFRPGNEQVDVWINPKLNAEPIATDATFQFTVPDFRFDELSIISRYSTDIDEIRFGRSFQSVAPVQ</sequence>